<proteinExistence type="inferred from homology"/>
<evidence type="ECO:0000259" key="10">
    <source>
        <dbReference type="Pfam" id="PF00821"/>
    </source>
</evidence>
<dbReference type="PANTHER" id="PTHR11561:SF0">
    <property type="entry name" value="PHOSPHOENOLPYRUVATE CARBOXYKINASE [GTP]-RELATED"/>
    <property type="match status" value="1"/>
</dbReference>
<dbReference type="NCBIfam" id="NF003253">
    <property type="entry name" value="PRK04210.1"/>
    <property type="match status" value="1"/>
</dbReference>
<dbReference type="Gene3D" id="3.40.449.10">
    <property type="entry name" value="Phosphoenolpyruvate Carboxykinase, domain 1"/>
    <property type="match status" value="1"/>
</dbReference>
<keyword evidence="2 9" id="KW-0312">Gluconeogenesis</keyword>
<evidence type="ECO:0000256" key="9">
    <source>
        <dbReference type="HAMAP-Rule" id="MF_00452"/>
    </source>
</evidence>
<feature type="binding site" evidence="9">
    <location>
        <begin position="389"/>
        <end position="391"/>
    </location>
    <ligand>
        <name>substrate</name>
    </ligand>
</feature>
<dbReference type="PIRSF" id="PIRSF001348">
    <property type="entry name" value="PEP_carboxykinase_GTP"/>
    <property type="match status" value="1"/>
</dbReference>
<evidence type="ECO:0000256" key="4">
    <source>
        <dbReference type="ARBA" id="ARBA00022741"/>
    </source>
</evidence>
<feature type="binding site" evidence="9">
    <location>
        <position position="231"/>
    </location>
    <ligand>
        <name>Mn(2+)</name>
        <dbReference type="ChEBI" id="CHEBI:29035"/>
    </ligand>
</feature>
<dbReference type="InterPro" id="IPR018091">
    <property type="entry name" value="PEP_carboxykin_GTP_CS"/>
</dbReference>
<keyword evidence="9" id="KW-0963">Cytoplasm</keyword>
<dbReference type="Gene3D" id="3.90.228.20">
    <property type="match status" value="1"/>
</dbReference>
<feature type="domain" description="Phosphoenolpyruvate carboxykinase GTP-utilising N-terminal" evidence="11">
    <location>
        <begin position="24"/>
        <end position="243"/>
    </location>
</feature>
<keyword evidence="6 9" id="KW-0342">GTP-binding</keyword>
<dbReference type="PROSITE" id="PS00505">
    <property type="entry name" value="PEPCK_GTP"/>
    <property type="match status" value="1"/>
</dbReference>
<comment type="similarity">
    <text evidence="1 9">Belongs to the phosphoenolpyruvate carboxykinase [GTP] family.</text>
</comment>
<name>A0ABX8CR74_9NOCA</name>
<dbReference type="EMBL" id="CP074371">
    <property type="protein sequence ID" value="QVI22412.1"/>
    <property type="molecule type" value="Genomic_DNA"/>
</dbReference>
<gene>
    <name evidence="9" type="primary">pckG</name>
    <name evidence="12" type="ORF">KHQ06_04875</name>
</gene>
<dbReference type="Pfam" id="PF17297">
    <property type="entry name" value="PEPCK_N"/>
    <property type="match status" value="1"/>
</dbReference>
<feature type="domain" description="Phosphoenolpyruvate carboxykinase C-terminal P-loop" evidence="10">
    <location>
        <begin position="247"/>
        <end position="606"/>
    </location>
</feature>
<dbReference type="CDD" id="cd00819">
    <property type="entry name" value="PEPCK_GTP"/>
    <property type="match status" value="1"/>
</dbReference>
<dbReference type="EC" id="4.1.1.32" evidence="9"/>
<evidence type="ECO:0000313" key="13">
    <source>
        <dbReference type="Proteomes" id="UP000683310"/>
    </source>
</evidence>
<accession>A0ABX8CR74</accession>
<evidence type="ECO:0000256" key="1">
    <source>
        <dbReference type="ARBA" id="ARBA00005796"/>
    </source>
</evidence>
<evidence type="ECO:0000256" key="8">
    <source>
        <dbReference type="ARBA" id="ARBA00023239"/>
    </source>
</evidence>
<comment type="subunit">
    <text evidence="9">Monomer.</text>
</comment>
<dbReference type="InterPro" id="IPR035077">
    <property type="entry name" value="PEP_carboxykinase_GTP_C"/>
</dbReference>
<comment type="subcellular location">
    <subcellularLocation>
        <location evidence="9">Cytoplasm</location>
    </subcellularLocation>
</comment>
<dbReference type="HAMAP" id="MF_00452">
    <property type="entry name" value="PEPCK_GTP"/>
    <property type="match status" value="1"/>
</dbReference>
<evidence type="ECO:0000313" key="12">
    <source>
        <dbReference type="EMBL" id="QVI22412.1"/>
    </source>
</evidence>
<evidence type="ECO:0000256" key="7">
    <source>
        <dbReference type="ARBA" id="ARBA00023211"/>
    </source>
</evidence>
<keyword evidence="7 9" id="KW-0464">Manganese</keyword>
<comment type="cofactor">
    <cofactor evidence="9">
        <name>Mn(2+)</name>
        <dbReference type="ChEBI" id="CHEBI:29035"/>
    </cofactor>
    <text evidence="9">Binds 1 Mn(2+) ion per subunit.</text>
</comment>
<keyword evidence="3 9" id="KW-0479">Metal-binding</keyword>
<dbReference type="GO" id="GO:0004613">
    <property type="term" value="F:phosphoenolpyruvate carboxykinase (GTP) activity"/>
    <property type="evidence" value="ECO:0007669"/>
    <property type="project" value="UniProtKB-EC"/>
</dbReference>
<evidence type="ECO:0000256" key="3">
    <source>
        <dbReference type="ARBA" id="ARBA00022723"/>
    </source>
</evidence>
<dbReference type="PANTHER" id="PTHR11561">
    <property type="entry name" value="PHOSPHOENOLPYRUVATE CARBOXYKINASE"/>
    <property type="match status" value="1"/>
</dbReference>
<reference evidence="12 13" key="1">
    <citation type="submission" date="2021-04" db="EMBL/GenBank/DDBJ databases">
        <title>Nocardia tengchongensis.</title>
        <authorList>
            <person name="Zhuang k."/>
            <person name="Ran Y."/>
            <person name="Li W."/>
        </authorList>
    </citation>
    <scope>NUCLEOTIDE SEQUENCE [LARGE SCALE GENOMIC DNA]</scope>
    <source>
        <strain evidence="12 13">CFH S0057</strain>
    </source>
</reference>
<dbReference type="Gene3D" id="2.170.8.10">
    <property type="entry name" value="Phosphoenolpyruvate Carboxykinase, domain 2"/>
    <property type="match status" value="1"/>
</dbReference>
<organism evidence="12 13">
    <name type="scientific">Nocardia tengchongensis</name>
    <dbReference type="NCBI Taxonomy" id="2055889"/>
    <lineage>
        <taxon>Bacteria</taxon>
        <taxon>Bacillati</taxon>
        <taxon>Actinomycetota</taxon>
        <taxon>Actinomycetes</taxon>
        <taxon>Mycobacteriales</taxon>
        <taxon>Nocardiaceae</taxon>
        <taxon>Nocardia</taxon>
    </lineage>
</organism>
<protein>
    <recommendedName>
        <fullName evidence="9">Phosphoenolpyruvate carboxykinase [GTP]</fullName>
        <shortName evidence="9">PEP carboxykinase</shortName>
        <shortName evidence="9">PEPCK</shortName>
        <ecNumber evidence="9">4.1.1.32</ecNumber>
    </recommendedName>
    <alternativeName>
        <fullName evidence="9">GTP-dependent phosphoenolpyruvate carboxykinase</fullName>
        <shortName evidence="9">GTP-PEPCK</shortName>
    </alternativeName>
</protein>
<feature type="binding site" evidence="9">
    <location>
        <position position="298"/>
    </location>
    <ligand>
        <name>Mn(2+)</name>
        <dbReference type="ChEBI" id="CHEBI:29035"/>
    </ligand>
</feature>
<evidence type="ECO:0000256" key="5">
    <source>
        <dbReference type="ARBA" id="ARBA00022793"/>
    </source>
</evidence>
<feature type="binding site" evidence="9">
    <location>
        <position position="273"/>
    </location>
    <ligand>
        <name>substrate</name>
    </ligand>
</feature>
<dbReference type="InterPro" id="IPR008210">
    <property type="entry name" value="PEP_carboxykinase_N"/>
</dbReference>
<feature type="active site" evidence="9">
    <location>
        <position position="275"/>
    </location>
</feature>
<dbReference type="InterPro" id="IPR008209">
    <property type="entry name" value="PEP_carboxykinase_GTP"/>
</dbReference>
<keyword evidence="5 9" id="KW-0210">Decarboxylase</keyword>
<keyword evidence="13" id="KW-1185">Reference proteome</keyword>
<sequence length="608" mass="66773">MTSATIPGLHDGTAPTEHKELLAWVQEVAELTQPDRVVWADGSEEEAVRLSEQLVAAGTFKKLNESKKPNSYLALSDPSDVARVESRTYICSKTEADAGPTNNWVDPAEMRATMTELYKGSMKGRTMYVVPFCMGPLGAENPKLGVELTDSEYVVVSMRVMTRMGAAALAKLGTDGEFVKALHSVGAPLAEGQADVPWPCNDTKYITHFPEDREIWSYGSGYGGNALLGKKCYSLRIASAMAHDEGWLAEHMLILKLISPENKAYYIAAAFPSACGKTNLAMIQPTIPGWRAETLGDDIAWMRFGEDGRLYAVNPEFGFFGVAPGTNHSSNPNAMATMEAGNTVYTNVALTDDNDVWWEGLEGTPDHLVDWKGNDWFERESETLAAHPNSRYCTPMAQCPTLAPEWDDPQGVPISAILFGGRRKTTIPLVTESFDWQHGVFMGATVGSEQTAAAEGKVGTVRRDPMAMLPFMGYHVGDYLNHWITLGKNADAQQLPKIFYVNWFRRGDDGRFLWPGFGENSRVLEWIVGRIEGRSEATATPIGNVPVAANLDLEGLDVSAADVDEALAVNAAEWKNEIPSIEEWFEFIGDKLPSGLRDEFEALKQRLG</sequence>
<keyword evidence="4 9" id="KW-0547">Nucleotide-binding</keyword>
<evidence type="ECO:0000259" key="11">
    <source>
        <dbReference type="Pfam" id="PF17297"/>
    </source>
</evidence>
<dbReference type="SUPFAM" id="SSF53795">
    <property type="entry name" value="PEP carboxykinase-like"/>
    <property type="match status" value="1"/>
</dbReference>
<dbReference type="Proteomes" id="UP000683310">
    <property type="component" value="Chromosome"/>
</dbReference>
<comment type="function">
    <text evidence="9">Catalyzes the conversion of oxaloacetate (OAA) to phosphoenolpyruvate (PEP), the rate-limiting step in the metabolic pathway that produces glucose from lactate and other precursors derived from the citric acid cycle.</text>
</comment>
<dbReference type="RefSeq" id="WP_213558494.1">
    <property type="nucleotide sequence ID" value="NZ_JBHXAJ010000003.1"/>
</dbReference>
<feature type="binding site" evidence="9">
    <location>
        <begin position="517"/>
        <end position="520"/>
    </location>
    <ligand>
        <name>GTP</name>
        <dbReference type="ChEBI" id="CHEBI:37565"/>
    </ligand>
</feature>
<dbReference type="SUPFAM" id="SSF68923">
    <property type="entry name" value="PEP carboxykinase N-terminal domain"/>
    <property type="match status" value="1"/>
</dbReference>
<feature type="binding site" evidence="9">
    <location>
        <position position="83"/>
    </location>
    <ligand>
        <name>substrate</name>
    </ligand>
</feature>
<evidence type="ECO:0000256" key="2">
    <source>
        <dbReference type="ARBA" id="ARBA00022432"/>
    </source>
</evidence>
<feature type="binding site" evidence="9">
    <location>
        <position position="422"/>
    </location>
    <ligand>
        <name>GTP</name>
        <dbReference type="ChEBI" id="CHEBI:37565"/>
    </ligand>
</feature>
<comment type="pathway">
    <text evidence="9">Carbohydrate biosynthesis; gluconeogenesis.</text>
</comment>
<feature type="binding site" evidence="9">
    <location>
        <position position="251"/>
    </location>
    <ligand>
        <name>Mn(2+)</name>
        <dbReference type="ChEBI" id="CHEBI:29035"/>
    </ligand>
</feature>
<comment type="catalytic activity">
    <reaction evidence="9">
        <text>oxaloacetate + GTP = phosphoenolpyruvate + GDP + CO2</text>
        <dbReference type="Rhea" id="RHEA:10388"/>
        <dbReference type="ChEBI" id="CHEBI:16452"/>
        <dbReference type="ChEBI" id="CHEBI:16526"/>
        <dbReference type="ChEBI" id="CHEBI:37565"/>
        <dbReference type="ChEBI" id="CHEBI:58189"/>
        <dbReference type="ChEBI" id="CHEBI:58702"/>
        <dbReference type="EC" id="4.1.1.32"/>
    </reaction>
</comment>
<dbReference type="InterPro" id="IPR035078">
    <property type="entry name" value="PEP_carboxykinase_GTP_N"/>
</dbReference>
<feature type="binding site" evidence="9">
    <location>
        <begin position="274"/>
        <end position="279"/>
    </location>
    <ligand>
        <name>GTP</name>
        <dbReference type="ChEBI" id="CHEBI:37565"/>
    </ligand>
</feature>
<feature type="binding site" evidence="9">
    <location>
        <position position="391"/>
    </location>
    <ligand>
        <name>GTP</name>
        <dbReference type="ChEBI" id="CHEBI:37565"/>
    </ligand>
</feature>
<feature type="binding site" evidence="9">
    <location>
        <begin position="222"/>
        <end position="224"/>
    </location>
    <ligand>
        <name>substrate</name>
    </ligand>
</feature>
<keyword evidence="8 9" id="KW-0456">Lyase</keyword>
<evidence type="ECO:0000256" key="6">
    <source>
        <dbReference type="ARBA" id="ARBA00023134"/>
    </source>
</evidence>
<dbReference type="Pfam" id="PF00821">
    <property type="entry name" value="PEPCK_GTP"/>
    <property type="match status" value="1"/>
</dbReference>
<dbReference type="InterPro" id="IPR013035">
    <property type="entry name" value="PEP_carboxykinase_C"/>
</dbReference>